<dbReference type="Proteomes" id="UP000236311">
    <property type="component" value="Unassembled WGS sequence"/>
</dbReference>
<comment type="subcellular location">
    <subcellularLocation>
        <location evidence="1">Cell membrane</location>
        <topology evidence="1">Multi-pass membrane protein</topology>
    </subcellularLocation>
    <subcellularLocation>
        <location evidence="7">Membrane</location>
        <topology evidence="7">Multi-pass membrane protein</topology>
    </subcellularLocation>
</comment>
<evidence type="ECO:0000259" key="9">
    <source>
        <dbReference type="Pfam" id="PF00361"/>
    </source>
</evidence>
<gene>
    <name evidence="10" type="primary">mrpD</name>
    <name evidence="10" type="ORF">AMURIS_00420</name>
</gene>
<feature type="transmembrane region" description="Helical" evidence="8">
    <location>
        <begin position="113"/>
        <end position="131"/>
    </location>
</feature>
<dbReference type="InterPro" id="IPR050586">
    <property type="entry name" value="CPA3_Na-H_Antiporter_D"/>
</dbReference>
<feature type="transmembrane region" description="Helical" evidence="8">
    <location>
        <begin position="282"/>
        <end position="300"/>
    </location>
</feature>
<evidence type="ECO:0000313" key="11">
    <source>
        <dbReference type="Proteomes" id="UP000236311"/>
    </source>
</evidence>
<keyword evidence="3" id="KW-1003">Cell membrane</keyword>
<dbReference type="EMBL" id="OFSM01000002">
    <property type="protein sequence ID" value="SOY27716.1"/>
    <property type="molecule type" value="Genomic_DNA"/>
</dbReference>
<feature type="transmembrane region" description="Helical" evidence="8">
    <location>
        <begin position="33"/>
        <end position="53"/>
    </location>
</feature>
<comment type="similarity">
    <text evidence="2">Belongs to the CPA3 antiporters (TC 2.A.63) subunit D family.</text>
</comment>
<dbReference type="PANTHER" id="PTHR42703:SF1">
    <property type="entry name" value="NA(+)_H(+) ANTIPORTER SUBUNIT D1"/>
    <property type="match status" value="1"/>
</dbReference>
<dbReference type="InterPro" id="IPR001750">
    <property type="entry name" value="ND/Mrp_TM"/>
</dbReference>
<evidence type="ECO:0000256" key="8">
    <source>
        <dbReference type="SAM" id="Phobius"/>
    </source>
</evidence>
<evidence type="ECO:0000256" key="7">
    <source>
        <dbReference type="RuleBase" id="RU000320"/>
    </source>
</evidence>
<keyword evidence="4 7" id="KW-0812">Transmembrane</keyword>
<keyword evidence="6 8" id="KW-0472">Membrane</keyword>
<feature type="transmembrane region" description="Helical" evidence="8">
    <location>
        <begin position="167"/>
        <end position="188"/>
    </location>
</feature>
<evidence type="ECO:0000256" key="3">
    <source>
        <dbReference type="ARBA" id="ARBA00022475"/>
    </source>
</evidence>
<dbReference type="GO" id="GO:0005886">
    <property type="term" value="C:plasma membrane"/>
    <property type="evidence" value="ECO:0007669"/>
    <property type="project" value="UniProtKB-SubCell"/>
</dbReference>
<evidence type="ECO:0000256" key="2">
    <source>
        <dbReference type="ARBA" id="ARBA00005346"/>
    </source>
</evidence>
<dbReference type="PANTHER" id="PTHR42703">
    <property type="entry name" value="NADH DEHYDROGENASE"/>
    <property type="match status" value="1"/>
</dbReference>
<accession>A0A2K4ZB75</accession>
<evidence type="ECO:0000256" key="6">
    <source>
        <dbReference type="ARBA" id="ARBA00023136"/>
    </source>
</evidence>
<evidence type="ECO:0000256" key="5">
    <source>
        <dbReference type="ARBA" id="ARBA00022989"/>
    </source>
</evidence>
<dbReference type="RefSeq" id="WP_103237995.1">
    <property type="nucleotide sequence ID" value="NZ_JANJZD010000002.1"/>
</dbReference>
<reference evidence="10 11" key="1">
    <citation type="submission" date="2018-01" db="EMBL/GenBank/DDBJ databases">
        <authorList>
            <person name="Gaut B.S."/>
            <person name="Morton B.R."/>
            <person name="Clegg M.T."/>
            <person name="Duvall M.R."/>
        </authorList>
    </citation>
    <scope>NUCLEOTIDE SEQUENCE [LARGE SCALE GENOMIC DNA]</scope>
    <source>
        <strain evidence="10">GP69</strain>
    </source>
</reference>
<feature type="transmembrane region" description="Helical" evidence="8">
    <location>
        <begin position="312"/>
        <end position="331"/>
    </location>
</feature>
<feature type="transmembrane region" description="Helical" evidence="8">
    <location>
        <begin position="73"/>
        <end position="93"/>
    </location>
</feature>
<dbReference type="OrthoDB" id="9807568at2"/>
<feature type="transmembrane region" description="Helical" evidence="8">
    <location>
        <begin position="380"/>
        <end position="402"/>
    </location>
</feature>
<feature type="transmembrane region" description="Helical" evidence="8">
    <location>
        <begin position="6"/>
        <end position="26"/>
    </location>
</feature>
<dbReference type="Pfam" id="PF00361">
    <property type="entry name" value="Proton_antipo_M"/>
    <property type="match status" value="1"/>
</dbReference>
<organism evidence="10 11">
    <name type="scientific">Acetatifactor muris</name>
    <dbReference type="NCBI Taxonomy" id="879566"/>
    <lineage>
        <taxon>Bacteria</taxon>
        <taxon>Bacillati</taxon>
        <taxon>Bacillota</taxon>
        <taxon>Clostridia</taxon>
        <taxon>Lachnospirales</taxon>
        <taxon>Lachnospiraceae</taxon>
        <taxon>Acetatifactor</taxon>
    </lineage>
</organism>
<feature type="transmembrane region" description="Helical" evidence="8">
    <location>
        <begin position="466"/>
        <end position="488"/>
    </location>
</feature>
<evidence type="ECO:0000256" key="4">
    <source>
        <dbReference type="ARBA" id="ARBA00022692"/>
    </source>
</evidence>
<dbReference type="AlphaFoldDB" id="A0A2K4ZB75"/>
<dbReference type="PRINTS" id="PR01434">
    <property type="entry name" value="NADHDHGNASE5"/>
</dbReference>
<keyword evidence="5 8" id="KW-1133">Transmembrane helix</keyword>
<proteinExistence type="inferred from homology"/>
<name>A0A2K4ZB75_9FIRM</name>
<keyword evidence="11" id="KW-1185">Reference proteome</keyword>
<feature type="transmembrane region" description="Helical" evidence="8">
    <location>
        <begin position="247"/>
        <end position="270"/>
    </location>
</feature>
<feature type="transmembrane region" description="Helical" evidence="8">
    <location>
        <begin position="422"/>
        <end position="445"/>
    </location>
</feature>
<feature type="transmembrane region" description="Helical" evidence="8">
    <location>
        <begin position="208"/>
        <end position="227"/>
    </location>
</feature>
<protein>
    <submittedName>
        <fullName evidence="10">Na(+)/H(+) antiporter subunit D</fullName>
    </submittedName>
</protein>
<evidence type="ECO:0000256" key="1">
    <source>
        <dbReference type="ARBA" id="ARBA00004651"/>
    </source>
</evidence>
<sequence>MELVQNFPFMSIILSLFSGPLCSILNGKWAKRVNTAVIILVGAMSAAVLVFVLDTGEPFIYRMGHFPAPWGNEIRVGVLEAFMAGFFCVIMLLCMMGGSREREQHIEESKQNLYYVMGNLLLCSLLALIYTNDLFTAYVFVEINTISACGLIMIRQTGRTIEAATRYMIMSLLGSGLLLLGICHLYAVTGHLLMSNIAQQVQVLSATYQYHTTLMVALGLMSVGLAIKSALYPFHAWLPDAYGYSTLSSSAILSSLVSKGYIFLLLKIFYRVMGFQVVTESRVVNVLFVFGILGMMMGSVNAIRTEDLKRMISYSSVAQIGYIYMGLGLATEAGSVASIYHVLSHAATKSLLFVAAAGLTDASRGNHFKDITGAGYRNKLAGVAFTVGSLSMVGMPGFSGFISKLFFAQAAVGHGVKMLPTFIALAISTVLNAIYFMKTVIRIYTPVPKSEGRAISIQEQPSKSTALLLFVLLNLILGLNSEPVIRLIQSGLKMFD</sequence>
<evidence type="ECO:0000313" key="10">
    <source>
        <dbReference type="EMBL" id="SOY27716.1"/>
    </source>
</evidence>
<feature type="domain" description="NADH:quinone oxidoreductase/Mrp antiporter transmembrane" evidence="9">
    <location>
        <begin position="132"/>
        <end position="422"/>
    </location>
</feature>